<dbReference type="EMBL" id="CM043800">
    <property type="protein sequence ID" value="KAI4811452.1"/>
    <property type="molecule type" value="Genomic_DNA"/>
</dbReference>
<reference evidence="1" key="1">
    <citation type="submission" date="2022-05" db="EMBL/GenBank/DDBJ databases">
        <title>Chromosome-level genome of Chaenocephalus aceratus.</title>
        <authorList>
            <person name="Park H."/>
        </authorList>
    </citation>
    <scope>NUCLEOTIDE SEQUENCE</scope>
    <source>
        <strain evidence="1">KU_202001</strain>
    </source>
</reference>
<accession>A0ACB9WEJ8</accession>
<comment type="caution">
    <text evidence="1">The sequence shown here is derived from an EMBL/GenBank/DDBJ whole genome shotgun (WGS) entry which is preliminary data.</text>
</comment>
<evidence type="ECO:0000313" key="1">
    <source>
        <dbReference type="EMBL" id="KAI4811452.1"/>
    </source>
</evidence>
<sequence length="516" mass="58117">METRTVMQREREEQSSKMSQSMQLSSQIQKKTFTSSDEDASYSDFYPIIPTDLMSVKELLDMDNLPRHRTWESLKETLAANKGYRRDEWTMFGNEAEKVELDVIRNQRVLRKRVDTMALRKQAQNKASAHLRYLERLSQRAPDFAVPLRAHTVWEGMTVTLSCIVQGCPPPKVTWFKDGWPLRMSDQPWNYSLQQKFGVNSLEIRRCSPDDAGKYKVVAKSPLGEAMTFGTLVVNSYQGAVAGSESSKTRRDGSLDLYSFSPLFHPYIIVKYENAAQFGSTFPPTWVREAESFTLQCTFTSALLPSLQDATWFRDGIQLHPSNTVDIKTADDNASITFKAAHKELEGVYTIQLRTCDEVQEHSAFVYIEDASAAVQGGPASPLAVQVSDVNKDYVFLTWQPPSADGASPVEGYYVERCVVGEGEWVRCNVNIQKMCYYPVSGLKEGTLYQFRVRAVNQAGEGRPSKATEPVLTADPLQHTRTTVVKVDRGRTITVTKDELEGEKGIYLISPCIIVS</sequence>
<keyword evidence="2" id="KW-1185">Reference proteome</keyword>
<protein>
    <submittedName>
        <fullName evidence="1">Uncharacterized protein</fullName>
    </submittedName>
</protein>
<proteinExistence type="predicted"/>
<organism evidence="1 2">
    <name type="scientific">Chaenocephalus aceratus</name>
    <name type="common">Blackfin icefish</name>
    <name type="synonym">Chaenichthys aceratus</name>
    <dbReference type="NCBI Taxonomy" id="36190"/>
    <lineage>
        <taxon>Eukaryota</taxon>
        <taxon>Metazoa</taxon>
        <taxon>Chordata</taxon>
        <taxon>Craniata</taxon>
        <taxon>Vertebrata</taxon>
        <taxon>Euteleostomi</taxon>
        <taxon>Actinopterygii</taxon>
        <taxon>Neopterygii</taxon>
        <taxon>Teleostei</taxon>
        <taxon>Neoteleostei</taxon>
        <taxon>Acanthomorphata</taxon>
        <taxon>Eupercaria</taxon>
        <taxon>Perciformes</taxon>
        <taxon>Notothenioidei</taxon>
        <taxon>Channichthyidae</taxon>
        <taxon>Chaenocephalus</taxon>
    </lineage>
</organism>
<dbReference type="Proteomes" id="UP001057452">
    <property type="component" value="Chromosome 16"/>
</dbReference>
<name>A0ACB9WEJ8_CHAAC</name>
<evidence type="ECO:0000313" key="2">
    <source>
        <dbReference type="Proteomes" id="UP001057452"/>
    </source>
</evidence>
<gene>
    <name evidence="1" type="ORF">KUCAC02_014361</name>
</gene>